<dbReference type="AlphaFoldDB" id="A0AAX3AUT2"/>
<name>A0AAX3AUT2_ENTFL</name>
<proteinExistence type="predicted"/>
<protein>
    <submittedName>
        <fullName evidence="1">Uncharacterized protein</fullName>
    </submittedName>
</protein>
<reference evidence="1" key="1">
    <citation type="submission" date="2022-04" db="EMBL/GenBank/DDBJ databases">
        <title>Heterogeneous transmission of optrA in Enterococcus faecium and Enterococcus faecalis isolates from a swine farrow-to-finish operation.</title>
        <authorList>
            <person name="Xuan H."/>
        </authorList>
    </citation>
    <scope>NUCLEOTIDE SEQUENCE</scope>
    <source>
        <strain evidence="1">AKSZ-163</strain>
        <plasmid evidence="1">pW163</plasmid>
    </source>
</reference>
<dbReference type="EMBL" id="CP096047">
    <property type="protein sequence ID" value="UPQ25708.1"/>
    <property type="molecule type" value="Genomic_DNA"/>
</dbReference>
<evidence type="ECO:0000313" key="1">
    <source>
        <dbReference type="EMBL" id="UPQ25708.1"/>
    </source>
</evidence>
<geneLocation type="plasmid" evidence="1 2">
    <name>pW163</name>
</geneLocation>
<organism evidence="1 2">
    <name type="scientific">Enterococcus faecalis</name>
    <name type="common">Streptococcus faecalis</name>
    <dbReference type="NCBI Taxonomy" id="1351"/>
    <lineage>
        <taxon>Bacteria</taxon>
        <taxon>Bacillati</taxon>
        <taxon>Bacillota</taxon>
        <taxon>Bacilli</taxon>
        <taxon>Lactobacillales</taxon>
        <taxon>Enterococcaceae</taxon>
        <taxon>Enterococcus</taxon>
    </lineage>
</organism>
<keyword evidence="1" id="KW-0614">Plasmid</keyword>
<gene>
    <name evidence="1" type="ORF">MZO26_00235</name>
</gene>
<dbReference type="RefSeq" id="WP_138807340.1">
    <property type="nucleotide sequence ID" value="NZ_CP030043.1"/>
</dbReference>
<sequence>MDEYVKFLMVENKSSTLDLHAYICDLKKEIHKLFPHYRFIDNSLIEDTGFAGIKKRNENIIFDEGRQWYKLDIIDEDDTLWKVEFQFGTFENSLNLEVTISAGNYKLDEKNISLERLKSGIKDILYKDWEKVIWLMDKDSEILSTKLYPEIYITENLTRQFINELMIKKYGVDWWDKFVPQKITKKQKNRLTGYKSIVSKFKNVDEKLMSIDTRDLLYLISLKGSKWVPTYNTEINEFLNGTLELNNSRIKQILSEQNTNDYDLWSDLFSYYLPEDFEEKFKIFTANRNHVMHNKLIDRDAFRIIWDSINEVNTGIKNALSKMNSEVISDEERIANIARVQQFNEEQVYNEQIIAEEEAGVSVRTDEDILSMFEEKITSYLDDFDDLLRFRDYLSMKVHSFELSQEPCNLITITRNYDQKDMQLLGVLESLSSNPGSSSIVTMYFKDYEKQFKVEYINGAYEFNEEQSNYMPITMDQFILNEEELTGSLLELIDAELENPFEQIKADVYSSKRDGGNDILLENEVCEYCGESDSIYIGKTLTDDGKCLKCGKINDLTECPRCSRQFVGGTIYADGSESFCENCEDEIEDT</sequence>
<dbReference type="Proteomes" id="UP001139456">
    <property type="component" value="Plasmid pW163"/>
</dbReference>
<accession>A0AAX3AUT2</accession>
<evidence type="ECO:0000313" key="2">
    <source>
        <dbReference type="Proteomes" id="UP001139456"/>
    </source>
</evidence>